<dbReference type="AlphaFoldDB" id="A0A392PLC8"/>
<dbReference type="EMBL" id="LXQA010086076">
    <property type="protein sequence ID" value="MCI12903.1"/>
    <property type="molecule type" value="Genomic_DNA"/>
</dbReference>
<proteinExistence type="predicted"/>
<name>A0A392PLC8_9FABA</name>
<feature type="region of interest" description="Disordered" evidence="1">
    <location>
        <begin position="1"/>
        <end position="54"/>
    </location>
</feature>
<evidence type="ECO:0000313" key="2">
    <source>
        <dbReference type="EMBL" id="MCI12903.1"/>
    </source>
</evidence>
<sequence length="54" mass="6045">MVVEDTAPPPCSHEQSEETAHHPIITRLEEVEDGGRGNQIKKKHKPINSTLVFL</sequence>
<keyword evidence="3" id="KW-1185">Reference proteome</keyword>
<protein>
    <submittedName>
        <fullName evidence="2">Uncharacterized protein</fullName>
    </submittedName>
</protein>
<comment type="caution">
    <text evidence="2">The sequence shown here is derived from an EMBL/GenBank/DDBJ whole genome shotgun (WGS) entry which is preliminary data.</text>
</comment>
<evidence type="ECO:0000256" key="1">
    <source>
        <dbReference type="SAM" id="MobiDB-lite"/>
    </source>
</evidence>
<feature type="compositionally biased region" description="Basic and acidic residues" evidence="1">
    <location>
        <begin position="14"/>
        <end position="35"/>
    </location>
</feature>
<evidence type="ECO:0000313" key="3">
    <source>
        <dbReference type="Proteomes" id="UP000265520"/>
    </source>
</evidence>
<dbReference type="Proteomes" id="UP000265520">
    <property type="component" value="Unassembled WGS sequence"/>
</dbReference>
<accession>A0A392PLC8</accession>
<reference evidence="2 3" key="1">
    <citation type="journal article" date="2018" name="Front. Plant Sci.">
        <title>Red Clover (Trifolium pratense) and Zigzag Clover (T. medium) - A Picture of Genomic Similarities and Differences.</title>
        <authorList>
            <person name="Dluhosova J."/>
            <person name="Istvanek J."/>
            <person name="Nedelnik J."/>
            <person name="Repkova J."/>
        </authorList>
    </citation>
    <scope>NUCLEOTIDE SEQUENCE [LARGE SCALE GENOMIC DNA]</scope>
    <source>
        <strain evidence="3">cv. 10/8</strain>
        <tissue evidence="2">Leaf</tissue>
    </source>
</reference>
<organism evidence="2 3">
    <name type="scientific">Trifolium medium</name>
    <dbReference type="NCBI Taxonomy" id="97028"/>
    <lineage>
        <taxon>Eukaryota</taxon>
        <taxon>Viridiplantae</taxon>
        <taxon>Streptophyta</taxon>
        <taxon>Embryophyta</taxon>
        <taxon>Tracheophyta</taxon>
        <taxon>Spermatophyta</taxon>
        <taxon>Magnoliopsida</taxon>
        <taxon>eudicotyledons</taxon>
        <taxon>Gunneridae</taxon>
        <taxon>Pentapetalae</taxon>
        <taxon>rosids</taxon>
        <taxon>fabids</taxon>
        <taxon>Fabales</taxon>
        <taxon>Fabaceae</taxon>
        <taxon>Papilionoideae</taxon>
        <taxon>50 kb inversion clade</taxon>
        <taxon>NPAAA clade</taxon>
        <taxon>Hologalegina</taxon>
        <taxon>IRL clade</taxon>
        <taxon>Trifolieae</taxon>
        <taxon>Trifolium</taxon>
    </lineage>
</organism>